<dbReference type="EMBL" id="FQXS01000075">
    <property type="protein sequence ID" value="SHI16093.1"/>
    <property type="molecule type" value="Genomic_DNA"/>
</dbReference>
<name>A0A1M5YWZ9_9BACT</name>
<dbReference type="RefSeq" id="WP_073379619.1">
    <property type="nucleotide sequence ID" value="NZ_FQXS01000075.1"/>
</dbReference>
<evidence type="ECO:0000313" key="1">
    <source>
        <dbReference type="EMBL" id="SHI16093.1"/>
    </source>
</evidence>
<accession>A0A1M5YWZ9</accession>
<evidence type="ECO:0000313" key="2">
    <source>
        <dbReference type="Proteomes" id="UP000184139"/>
    </source>
</evidence>
<dbReference type="AlphaFoldDB" id="A0A1M5YWZ9"/>
<keyword evidence="2" id="KW-1185">Reference proteome</keyword>
<proteinExistence type="predicted"/>
<gene>
    <name evidence="1" type="ORF">SAMN02745124_04498</name>
</gene>
<protein>
    <submittedName>
        <fullName evidence="1">Uncharacterized protein</fullName>
    </submittedName>
</protein>
<dbReference type="Proteomes" id="UP000184139">
    <property type="component" value="Unassembled WGS sequence"/>
</dbReference>
<reference evidence="1 2" key="1">
    <citation type="submission" date="2016-11" db="EMBL/GenBank/DDBJ databases">
        <authorList>
            <person name="Jaros S."/>
            <person name="Januszkiewicz K."/>
            <person name="Wedrychowicz H."/>
        </authorList>
    </citation>
    <scope>NUCLEOTIDE SEQUENCE [LARGE SCALE GENOMIC DNA]</scope>
    <source>
        <strain evidence="1 2">DSM 9705</strain>
    </source>
</reference>
<organism evidence="1 2">
    <name type="scientific">Desulfofustis glycolicus DSM 9705</name>
    <dbReference type="NCBI Taxonomy" id="1121409"/>
    <lineage>
        <taxon>Bacteria</taxon>
        <taxon>Pseudomonadati</taxon>
        <taxon>Thermodesulfobacteriota</taxon>
        <taxon>Desulfobulbia</taxon>
        <taxon>Desulfobulbales</taxon>
        <taxon>Desulfocapsaceae</taxon>
        <taxon>Desulfofustis</taxon>
    </lineage>
</organism>
<sequence>MRPQAEVTIDQAGVALMAMSKVIKNEAEKDTKDEFVLEGMAAGIHIIGLRLVALCEEKPLST</sequence>